<dbReference type="RefSeq" id="WP_285274102.1">
    <property type="nucleotide sequence ID" value="NZ_JASNVW010000004.1"/>
</dbReference>
<name>A0ABD4Z703_9CREN</name>
<reference evidence="1 2" key="1">
    <citation type="submission" date="2023-05" db="EMBL/GenBank/DDBJ databases">
        <title>A new hyperthermophilic archaea 'Ignisphaera cupida' sp. nov. and description of the family 'Ignisphaeraceae' fam. nov.</title>
        <authorList>
            <person name="Podosokorskaya O.A."/>
            <person name="Elcheninov A.G."/>
            <person name="Klukina A."/>
            <person name="Merkel A.Y."/>
        </authorList>
    </citation>
    <scope>NUCLEOTIDE SEQUENCE [LARGE SCALE GENOMIC DNA]</scope>
    <source>
        <strain evidence="1 2">4213-co</strain>
    </source>
</reference>
<protein>
    <submittedName>
        <fullName evidence="1">Uncharacterized protein</fullName>
    </submittedName>
</protein>
<comment type="caution">
    <text evidence="1">The sequence shown here is derived from an EMBL/GenBank/DDBJ whole genome shotgun (WGS) entry which is preliminary data.</text>
</comment>
<accession>A0ABD4Z703</accession>
<dbReference type="Proteomes" id="UP001529235">
    <property type="component" value="Unassembled WGS sequence"/>
</dbReference>
<sequence length="76" mass="8949">MNSSIDKIVREYLSRKDPRGNYVIPADKNCVDIINRFNNFIEVEEAGNTILIKTRSRRIAEKIVRILVQREYMKHG</sequence>
<organism evidence="1 2">
    <name type="scientific">Ignisphaera cupida</name>
    <dbReference type="NCBI Taxonomy" id="3050454"/>
    <lineage>
        <taxon>Archaea</taxon>
        <taxon>Thermoproteota</taxon>
        <taxon>Thermoprotei</taxon>
        <taxon>Desulfurococcales</taxon>
        <taxon>Desulfurococcaceae</taxon>
        <taxon>Ignisphaera</taxon>
    </lineage>
</organism>
<evidence type="ECO:0000313" key="1">
    <source>
        <dbReference type="EMBL" id="MDK6029116.1"/>
    </source>
</evidence>
<evidence type="ECO:0000313" key="2">
    <source>
        <dbReference type="Proteomes" id="UP001529235"/>
    </source>
</evidence>
<dbReference type="EMBL" id="JASNVW010000004">
    <property type="protein sequence ID" value="MDK6029116.1"/>
    <property type="molecule type" value="Genomic_DNA"/>
</dbReference>
<keyword evidence="2" id="KW-1185">Reference proteome</keyword>
<proteinExistence type="predicted"/>
<dbReference type="AlphaFoldDB" id="A0ABD4Z703"/>
<gene>
    <name evidence="1" type="ORF">QPL79_07050</name>
</gene>